<feature type="region of interest" description="Disordered" evidence="14">
    <location>
        <begin position="36"/>
        <end position="63"/>
    </location>
</feature>
<dbReference type="CDD" id="cd06801">
    <property type="entry name" value="PDZ_syntrophin-like"/>
    <property type="match status" value="1"/>
</dbReference>
<dbReference type="InterPro" id="IPR041428">
    <property type="entry name" value="PHsplit_syntrophin"/>
</dbReference>
<dbReference type="Gene3D" id="2.30.29.30">
    <property type="entry name" value="Pleckstrin-homology domain (PH domain)/Phosphotyrosine-binding domain (PTB)"/>
    <property type="match status" value="2"/>
</dbReference>
<keyword evidence="18" id="KW-1185">Reference proteome</keyword>
<keyword evidence="9" id="KW-0112">Calmodulin-binding</keyword>
<evidence type="ECO:0000256" key="7">
    <source>
        <dbReference type="ARBA" id="ARBA00022737"/>
    </source>
</evidence>
<evidence type="ECO:0000259" key="15">
    <source>
        <dbReference type="PROSITE" id="PS50003"/>
    </source>
</evidence>
<dbReference type="GO" id="GO:0005856">
    <property type="term" value="C:cytoskeleton"/>
    <property type="evidence" value="ECO:0007669"/>
    <property type="project" value="UniProtKB-SubCell"/>
</dbReference>
<dbReference type="SMART" id="SM00233">
    <property type="entry name" value="PH"/>
    <property type="match status" value="1"/>
</dbReference>
<dbReference type="GO" id="GO:0003779">
    <property type="term" value="F:actin binding"/>
    <property type="evidence" value="ECO:0007669"/>
    <property type="project" value="UniProtKB-KW"/>
</dbReference>
<dbReference type="PANTHER" id="PTHR10554">
    <property type="entry name" value="SYNTROPHIN"/>
    <property type="match status" value="1"/>
</dbReference>
<keyword evidence="5" id="KW-0963">Cytoplasm</keyword>
<keyword evidence="11" id="KW-0472">Membrane</keyword>
<dbReference type="InterPro" id="IPR001478">
    <property type="entry name" value="PDZ"/>
</dbReference>
<dbReference type="InterPro" id="IPR001849">
    <property type="entry name" value="PH_domain"/>
</dbReference>
<protein>
    <submittedName>
        <fullName evidence="17">Syntrophin alpha 1</fullName>
    </submittedName>
</protein>
<dbReference type="GO" id="GO:0070161">
    <property type="term" value="C:anchoring junction"/>
    <property type="evidence" value="ECO:0007669"/>
    <property type="project" value="UniProtKB-SubCell"/>
</dbReference>
<dbReference type="PROSITE" id="PS50106">
    <property type="entry name" value="PDZ"/>
    <property type="match status" value="1"/>
</dbReference>
<keyword evidence="13" id="KW-0206">Cytoskeleton</keyword>
<dbReference type="GO" id="GO:0005516">
    <property type="term" value="F:calmodulin binding"/>
    <property type="evidence" value="ECO:0007669"/>
    <property type="project" value="UniProtKB-KW"/>
</dbReference>
<evidence type="ECO:0000256" key="13">
    <source>
        <dbReference type="ARBA" id="ARBA00023212"/>
    </source>
</evidence>
<evidence type="ECO:0000256" key="5">
    <source>
        <dbReference type="ARBA" id="ARBA00022490"/>
    </source>
</evidence>
<dbReference type="GO" id="GO:0031594">
    <property type="term" value="C:neuromuscular junction"/>
    <property type="evidence" value="ECO:0007669"/>
    <property type="project" value="TreeGrafter"/>
</dbReference>
<evidence type="ECO:0000256" key="14">
    <source>
        <dbReference type="SAM" id="MobiDB-lite"/>
    </source>
</evidence>
<dbReference type="PANTHER" id="PTHR10554:SF6">
    <property type="entry name" value="ALPHA-1-SYNTROPHIN"/>
    <property type="match status" value="1"/>
</dbReference>
<evidence type="ECO:0000256" key="8">
    <source>
        <dbReference type="ARBA" id="ARBA00022837"/>
    </source>
</evidence>
<feature type="region of interest" description="Disordered" evidence="14">
    <location>
        <begin position="166"/>
        <end position="187"/>
    </location>
</feature>
<dbReference type="InterPro" id="IPR011993">
    <property type="entry name" value="PH-like_dom_sf"/>
</dbReference>
<feature type="domain" description="PH" evidence="15">
    <location>
        <begin position="215"/>
        <end position="248"/>
    </location>
</feature>
<dbReference type="GO" id="GO:0016010">
    <property type="term" value="C:dystrophin-associated glycoprotein complex"/>
    <property type="evidence" value="ECO:0007669"/>
    <property type="project" value="TreeGrafter"/>
</dbReference>
<evidence type="ECO:0000256" key="12">
    <source>
        <dbReference type="ARBA" id="ARBA00023203"/>
    </source>
</evidence>
<dbReference type="GO" id="GO:0042383">
    <property type="term" value="C:sarcolemma"/>
    <property type="evidence" value="ECO:0007669"/>
    <property type="project" value="TreeGrafter"/>
</dbReference>
<reference evidence="17" key="1">
    <citation type="submission" date="2025-08" db="UniProtKB">
        <authorList>
            <consortium name="Ensembl"/>
        </authorList>
    </citation>
    <scope>IDENTIFICATION</scope>
</reference>
<dbReference type="Pfam" id="PF18012">
    <property type="entry name" value="PH_17"/>
    <property type="match status" value="1"/>
</dbReference>
<dbReference type="FunFam" id="2.30.42.10:FF:000052">
    <property type="entry name" value="Syntrophin beta 1"/>
    <property type="match status" value="1"/>
</dbReference>
<keyword evidence="7" id="KW-0677">Repeat</keyword>
<evidence type="ECO:0000256" key="2">
    <source>
        <dbReference type="ARBA" id="ARBA00004245"/>
    </source>
</evidence>
<dbReference type="SUPFAM" id="SSF50729">
    <property type="entry name" value="PH domain-like"/>
    <property type="match status" value="1"/>
</dbReference>
<comment type="subcellular location">
    <subcellularLocation>
        <location evidence="3">Cell junction</location>
    </subcellularLocation>
    <subcellularLocation>
        <location evidence="2">Cytoplasm</location>
        <location evidence="2">Cytoskeleton</location>
    </subcellularLocation>
    <subcellularLocation>
        <location evidence="1">Endomembrane system</location>
        <topology evidence="1">Peripheral membrane protein</topology>
    </subcellularLocation>
</comment>
<evidence type="ECO:0000256" key="3">
    <source>
        <dbReference type="ARBA" id="ARBA00004282"/>
    </source>
</evidence>
<dbReference type="SMART" id="SM00228">
    <property type="entry name" value="PDZ"/>
    <property type="match status" value="1"/>
</dbReference>
<evidence type="ECO:0000259" key="16">
    <source>
        <dbReference type="PROSITE" id="PS50106"/>
    </source>
</evidence>
<proteinExistence type="inferred from homology"/>
<dbReference type="GO" id="GO:0005198">
    <property type="term" value="F:structural molecule activity"/>
    <property type="evidence" value="ECO:0007669"/>
    <property type="project" value="InterPro"/>
</dbReference>
<keyword evidence="12" id="KW-0009">Actin-binding</keyword>
<evidence type="ECO:0000313" key="18">
    <source>
        <dbReference type="Proteomes" id="UP000472260"/>
    </source>
</evidence>
<keyword evidence="10" id="KW-0965">Cell junction</keyword>
<reference evidence="17" key="2">
    <citation type="submission" date="2025-09" db="UniProtKB">
        <authorList>
            <consortium name="Ensembl"/>
        </authorList>
    </citation>
    <scope>IDENTIFICATION</scope>
</reference>
<evidence type="ECO:0000256" key="11">
    <source>
        <dbReference type="ARBA" id="ARBA00023136"/>
    </source>
</evidence>
<evidence type="ECO:0000256" key="6">
    <source>
        <dbReference type="ARBA" id="ARBA00022553"/>
    </source>
</evidence>
<comment type="similarity">
    <text evidence="4">Belongs to the syntrophin family.</text>
</comment>
<dbReference type="Ensembl" id="ENSSANT00000095544.1">
    <property type="protein sequence ID" value="ENSSANP00000089940.1"/>
    <property type="gene ID" value="ENSSANG00000044499.1"/>
</dbReference>
<dbReference type="Proteomes" id="UP000472260">
    <property type="component" value="Unassembled WGS sequence"/>
</dbReference>
<dbReference type="InterPro" id="IPR015482">
    <property type="entry name" value="Syntrophin"/>
</dbReference>
<dbReference type="InterPro" id="IPR036034">
    <property type="entry name" value="PDZ_sf"/>
</dbReference>
<evidence type="ECO:0000256" key="1">
    <source>
        <dbReference type="ARBA" id="ARBA00004184"/>
    </source>
</evidence>
<evidence type="ECO:0000256" key="4">
    <source>
        <dbReference type="ARBA" id="ARBA00010798"/>
    </source>
</evidence>
<dbReference type="SUPFAM" id="SSF50156">
    <property type="entry name" value="PDZ domain-like"/>
    <property type="match status" value="1"/>
</dbReference>
<evidence type="ECO:0000313" key="17">
    <source>
        <dbReference type="Ensembl" id="ENSSANP00000089940.1"/>
    </source>
</evidence>
<name>A0A671S2N6_9TELE</name>
<keyword evidence="6" id="KW-0597">Phosphoprotein</keyword>
<evidence type="ECO:0000256" key="9">
    <source>
        <dbReference type="ARBA" id="ARBA00022860"/>
    </source>
</evidence>
<feature type="domain" description="PDZ" evidence="16">
    <location>
        <begin position="73"/>
        <end position="156"/>
    </location>
</feature>
<dbReference type="GO" id="GO:0012505">
    <property type="term" value="C:endomembrane system"/>
    <property type="evidence" value="ECO:0007669"/>
    <property type="project" value="UniProtKB-SubCell"/>
</dbReference>
<organism evidence="17 18">
    <name type="scientific">Sinocyclocheilus anshuiensis</name>
    <dbReference type="NCBI Taxonomy" id="1608454"/>
    <lineage>
        <taxon>Eukaryota</taxon>
        <taxon>Metazoa</taxon>
        <taxon>Chordata</taxon>
        <taxon>Craniata</taxon>
        <taxon>Vertebrata</taxon>
        <taxon>Euteleostomi</taxon>
        <taxon>Actinopterygii</taxon>
        <taxon>Neopterygii</taxon>
        <taxon>Teleostei</taxon>
        <taxon>Ostariophysi</taxon>
        <taxon>Cypriniformes</taxon>
        <taxon>Cyprinidae</taxon>
        <taxon>Cyprininae</taxon>
        <taxon>Sinocyclocheilus</taxon>
    </lineage>
</organism>
<dbReference type="PROSITE" id="PS50003">
    <property type="entry name" value="PH_DOMAIN"/>
    <property type="match status" value="1"/>
</dbReference>
<dbReference type="Gene3D" id="2.30.42.10">
    <property type="match status" value="1"/>
</dbReference>
<dbReference type="Pfam" id="PF00595">
    <property type="entry name" value="PDZ"/>
    <property type="match status" value="1"/>
</dbReference>
<sequence>MAAAVKPVKSGLLELRVTLHHWIRVLAALSEDSFTVSPGDTADEPAAGGAVNGDPANPSASPVPDTITNVKRTVRVTKQEVGGLGISIKGGKENKMPILISKIFKGLAADQTEALYVGDAILSVNSYDLREATHDEAVQALKKTGKEVILEVKYIKEMSAFFKGGSTTGPPVLDSPPASPQKQTDPALKETQTIPLRMCHVTLKQCPPDTEDRYFEVVSSDRKKAVFLRAKDHAMAQTWYNAIQTGSAALLSSAKAELKALQTSLDVTHIGWIIEQNVRTCARTCVCAPYSCTCTRRLVHSGPGKTSSVHDSELTFGLRLGTKQGVETHLFRVDTAKDLSSWTHLLVEGCHSAAELVQEVTTGQQSLLNPHHLSRADRQ</sequence>
<accession>A0A671S2N6</accession>
<dbReference type="AlphaFoldDB" id="A0A671S2N6"/>
<evidence type="ECO:0000256" key="10">
    <source>
        <dbReference type="ARBA" id="ARBA00022949"/>
    </source>
</evidence>
<keyword evidence="8" id="KW-0106">Calcium</keyword>